<dbReference type="InterPro" id="IPR006146">
    <property type="entry name" value="5'-Nucleotdase_CS"/>
</dbReference>
<keyword evidence="3" id="KW-0964">Secreted</keyword>
<dbReference type="EMBL" id="JACXAI010000008">
    <property type="protein sequence ID" value="MBD1380280.1"/>
    <property type="molecule type" value="Genomic_DNA"/>
</dbReference>
<dbReference type="InterPro" id="IPR006179">
    <property type="entry name" value="5_nucleotidase/apyrase"/>
</dbReference>
<reference evidence="9" key="1">
    <citation type="submission" date="2020-09" db="EMBL/GenBank/DDBJ databases">
        <title>A novel bacterium of genus Bacillus, isolated from South China Sea.</title>
        <authorList>
            <person name="Huang H."/>
            <person name="Mo K."/>
            <person name="Hu Y."/>
        </authorList>
    </citation>
    <scope>NUCLEOTIDE SEQUENCE</scope>
    <source>
        <strain evidence="9">IB182487</strain>
    </source>
</reference>
<proteinExistence type="inferred from homology"/>
<keyword evidence="10" id="KW-1185">Reference proteome</keyword>
<feature type="domain" description="5'-Nucleotidase C-terminal" evidence="8">
    <location>
        <begin position="352"/>
        <end position="501"/>
    </location>
</feature>
<dbReference type="PROSITE" id="PS00786">
    <property type="entry name" value="5_NUCLEOTIDASE_2"/>
    <property type="match status" value="1"/>
</dbReference>
<dbReference type="SUPFAM" id="SSF56300">
    <property type="entry name" value="Metallo-dependent phosphatases"/>
    <property type="match status" value="1"/>
</dbReference>
<dbReference type="InterPro" id="IPR036907">
    <property type="entry name" value="5'-Nucleotdase_C_sf"/>
</dbReference>
<dbReference type="GO" id="GO:0030288">
    <property type="term" value="C:outer membrane-bounded periplasmic space"/>
    <property type="evidence" value="ECO:0007669"/>
    <property type="project" value="TreeGrafter"/>
</dbReference>
<keyword evidence="2" id="KW-0134">Cell wall</keyword>
<dbReference type="GO" id="GO:0009166">
    <property type="term" value="P:nucleotide catabolic process"/>
    <property type="evidence" value="ECO:0007669"/>
    <property type="project" value="InterPro"/>
</dbReference>
<keyword evidence="6" id="KW-0378">Hydrolase</keyword>
<feature type="signal peptide" evidence="6">
    <location>
        <begin position="1"/>
        <end position="33"/>
    </location>
</feature>
<dbReference type="Pfam" id="PF00149">
    <property type="entry name" value="Metallophos"/>
    <property type="match status" value="1"/>
</dbReference>
<evidence type="ECO:0000313" key="10">
    <source>
        <dbReference type="Proteomes" id="UP000626844"/>
    </source>
</evidence>
<dbReference type="GO" id="GO:0046872">
    <property type="term" value="F:metal ion binding"/>
    <property type="evidence" value="ECO:0007669"/>
    <property type="project" value="InterPro"/>
</dbReference>
<accession>A0A926NGB5</accession>
<dbReference type="FunFam" id="3.90.780.10:FF:000004">
    <property type="entry name" value="UDP-sugar hydrolase, putative"/>
    <property type="match status" value="1"/>
</dbReference>
<dbReference type="GO" id="GO:0008768">
    <property type="term" value="F:UDP-sugar diphosphatase activity"/>
    <property type="evidence" value="ECO:0007669"/>
    <property type="project" value="TreeGrafter"/>
</dbReference>
<evidence type="ECO:0000256" key="5">
    <source>
        <dbReference type="ARBA" id="ARBA00023088"/>
    </source>
</evidence>
<dbReference type="Gene3D" id="3.60.21.10">
    <property type="match status" value="1"/>
</dbReference>
<dbReference type="GO" id="GO:0008253">
    <property type="term" value="F:5'-nucleotidase activity"/>
    <property type="evidence" value="ECO:0007669"/>
    <property type="project" value="TreeGrafter"/>
</dbReference>
<dbReference type="InterPro" id="IPR029052">
    <property type="entry name" value="Metallo-depent_PP-like"/>
</dbReference>
<evidence type="ECO:0000256" key="4">
    <source>
        <dbReference type="ARBA" id="ARBA00022729"/>
    </source>
</evidence>
<protein>
    <submittedName>
        <fullName evidence="9">5'-nucleotidase C-terminal domain-containing protein</fullName>
    </submittedName>
</protein>
<dbReference type="FunFam" id="3.60.21.10:FF:000052">
    <property type="entry name" value="Endonuclease YhcR"/>
    <property type="match status" value="1"/>
</dbReference>
<evidence type="ECO:0000256" key="1">
    <source>
        <dbReference type="ARBA" id="ARBA00004168"/>
    </source>
</evidence>
<dbReference type="SUPFAM" id="SSF55816">
    <property type="entry name" value="5'-nucleotidase (syn. UDP-sugar hydrolase), C-terminal domain"/>
    <property type="match status" value="1"/>
</dbReference>
<dbReference type="GO" id="GO:0000166">
    <property type="term" value="F:nucleotide binding"/>
    <property type="evidence" value="ECO:0007669"/>
    <property type="project" value="UniProtKB-KW"/>
</dbReference>
<comment type="caution">
    <text evidence="9">The sequence shown here is derived from an EMBL/GenBank/DDBJ whole genome shotgun (WGS) entry which is preliminary data.</text>
</comment>
<name>A0A926NGB5_9BACI</name>
<keyword evidence="4 6" id="KW-0732">Signal</keyword>
<feature type="chain" id="PRO_5039747340" evidence="6">
    <location>
        <begin position="34"/>
        <end position="539"/>
    </location>
</feature>
<feature type="domain" description="Calcineurin-like phosphoesterase" evidence="7">
    <location>
        <begin position="49"/>
        <end position="278"/>
    </location>
</feature>
<comment type="subcellular location">
    <subcellularLocation>
        <location evidence="1">Secreted</location>
        <location evidence="1">Cell wall</location>
        <topology evidence="1">Peptidoglycan-anchor</topology>
    </subcellularLocation>
</comment>
<organism evidence="9 10">
    <name type="scientific">Metabacillus arenae</name>
    <dbReference type="NCBI Taxonomy" id="2771434"/>
    <lineage>
        <taxon>Bacteria</taxon>
        <taxon>Bacillati</taxon>
        <taxon>Bacillota</taxon>
        <taxon>Bacilli</taxon>
        <taxon>Bacillales</taxon>
        <taxon>Bacillaceae</taxon>
        <taxon>Metabacillus</taxon>
    </lineage>
</organism>
<dbReference type="PANTHER" id="PTHR11575">
    <property type="entry name" value="5'-NUCLEOTIDASE-RELATED"/>
    <property type="match status" value="1"/>
</dbReference>
<dbReference type="Proteomes" id="UP000626844">
    <property type="component" value="Unassembled WGS sequence"/>
</dbReference>
<dbReference type="PANTHER" id="PTHR11575:SF24">
    <property type="entry name" value="5'-NUCLEOTIDASE"/>
    <property type="match status" value="1"/>
</dbReference>
<dbReference type="Gene3D" id="3.90.780.10">
    <property type="entry name" value="5'-Nucleotidase, C-terminal domain"/>
    <property type="match status" value="1"/>
</dbReference>
<evidence type="ECO:0000313" key="9">
    <source>
        <dbReference type="EMBL" id="MBD1380280.1"/>
    </source>
</evidence>
<comment type="similarity">
    <text evidence="6">Belongs to the 5'-nucleotidase family.</text>
</comment>
<keyword evidence="6" id="KW-0547">Nucleotide-binding</keyword>
<evidence type="ECO:0000259" key="7">
    <source>
        <dbReference type="Pfam" id="PF00149"/>
    </source>
</evidence>
<evidence type="ECO:0000256" key="2">
    <source>
        <dbReference type="ARBA" id="ARBA00022512"/>
    </source>
</evidence>
<sequence length="539" mass="58957">MKAIMRGDDRMNQLKRILCLTLALCIFSTPGFAKQDKERYKNRYIPVQILGINDFHGQINTFKTVNGKPAGGAAYMAAYLKQREAEVKNSLLVHAGDVVGASAPASALLQDEPTIEILNELKFDVGTIGNHEFDDGYKAMFRLINGGKHKLTGDFEGAEFPYTAANVLDKKSEKPILPPYVIKKVNGMRIGFIGVVTTETPSIVLPEAVSSVKFIDEAKAINDAAKQLKKKGVKSIVVLAHVPVSSNQDGTNPSGELAEIATEIDDEVDILVGGHSHQFANTVVDDKLIVQSYSSGTAFSDIDLKIDPKTKDIVEKKAEIVTTFHEGIKPHKKIQRMVQGYEEQVGPFINEVVGTAEEELTRSADASGESVLGNFIADVQREAMKTDFAFMNPGGIRDNLYAGEITWGELYNIQPFNNSLVKMTLTGEQIKDLLEQQWQEGGSKILQISGLTYNWNRAAPIGEKIGKIQTSEGKELLPNQEYTVTVNNFLAGGGDGFTVLTNGSNVETGPIDLDALVNYIKKAQQPIKAPNEDRIKLVD</sequence>
<evidence type="ECO:0000256" key="6">
    <source>
        <dbReference type="RuleBase" id="RU362119"/>
    </source>
</evidence>
<dbReference type="InterPro" id="IPR004843">
    <property type="entry name" value="Calcineurin-like_PHP"/>
</dbReference>
<dbReference type="Pfam" id="PF02872">
    <property type="entry name" value="5_nucleotid_C"/>
    <property type="match status" value="1"/>
</dbReference>
<dbReference type="InterPro" id="IPR008334">
    <property type="entry name" value="5'-Nucleotdase_C"/>
</dbReference>
<keyword evidence="5" id="KW-0572">Peptidoglycan-anchor</keyword>
<dbReference type="AlphaFoldDB" id="A0A926NGB5"/>
<dbReference type="PRINTS" id="PR01607">
    <property type="entry name" value="APYRASEFAMLY"/>
</dbReference>
<evidence type="ECO:0000256" key="3">
    <source>
        <dbReference type="ARBA" id="ARBA00022525"/>
    </source>
</evidence>
<evidence type="ECO:0000259" key="8">
    <source>
        <dbReference type="Pfam" id="PF02872"/>
    </source>
</evidence>
<gene>
    <name evidence="9" type="ORF">IC621_08560</name>
</gene>